<accession>A0A220ULA4</accession>
<dbReference type="KEGG" id="sbj:CF168_08750"/>
<proteinExistence type="predicted"/>
<gene>
    <name evidence="1" type="ORF">CF168_08750</name>
</gene>
<protein>
    <submittedName>
        <fullName evidence="1">Uncharacterized protein</fullName>
    </submittedName>
</protein>
<evidence type="ECO:0000313" key="2">
    <source>
        <dbReference type="Proteomes" id="UP000198367"/>
    </source>
</evidence>
<reference evidence="1 2" key="1">
    <citation type="submission" date="2017-07" db="EMBL/GenBank/DDBJ databases">
        <title>Phenotypical and genomic characterization of a clinical isolate of Shewanella bicestrii sp. nov. producing an extended-spectrum beta-lactamase and a new oxacillinase variant.</title>
        <authorList>
            <person name="Jousset A.B."/>
            <person name="Bonnin R.A."/>
            <person name="Girlich D."/>
            <person name="Dabos L."/>
            <person name="Potron A."/>
            <person name="Dortet L."/>
            <person name="Glaser P."/>
            <person name="Naas T."/>
        </authorList>
    </citation>
    <scope>NUCLEOTIDE SEQUENCE [LARGE SCALE GENOMIC DNA]</scope>
    <source>
        <strain evidence="1 2">JAB-1</strain>
    </source>
</reference>
<organism evidence="1 2">
    <name type="scientific">Shewanella bicestrii</name>
    <dbReference type="NCBI Taxonomy" id="2018305"/>
    <lineage>
        <taxon>Bacteria</taxon>
        <taxon>Pseudomonadati</taxon>
        <taxon>Pseudomonadota</taxon>
        <taxon>Gammaproteobacteria</taxon>
        <taxon>Alteromonadales</taxon>
        <taxon>Shewanellaceae</taxon>
        <taxon>Shewanella</taxon>
    </lineage>
</organism>
<dbReference type="AlphaFoldDB" id="A0A220ULA4"/>
<dbReference type="Proteomes" id="UP000198367">
    <property type="component" value="Chromosome"/>
</dbReference>
<sequence>MDIKALIEQIENTDWLSQAEHILAISQLQIEWDWLPSSRDQSDPFGGTYPTKPDELIYDKEAEKMVYKAALRSLRSVGKAHPKLVDGPHNYTEAMKGSALFACKHAAKEVLSNQPGKWVAILALYNRGVWPCGITQTGELVIL</sequence>
<evidence type="ECO:0000313" key="1">
    <source>
        <dbReference type="EMBL" id="ASK68957.1"/>
    </source>
</evidence>
<dbReference type="RefSeq" id="WP_089067614.1">
    <property type="nucleotide sequence ID" value="NZ_CP022358.1"/>
</dbReference>
<name>A0A220ULA4_9GAMM</name>
<dbReference type="EMBL" id="CP022358">
    <property type="protein sequence ID" value="ASK68957.1"/>
    <property type="molecule type" value="Genomic_DNA"/>
</dbReference>
<keyword evidence="2" id="KW-1185">Reference proteome</keyword>